<dbReference type="GO" id="GO:0003700">
    <property type="term" value="F:DNA-binding transcription factor activity"/>
    <property type="evidence" value="ECO:0007669"/>
    <property type="project" value="InterPro"/>
</dbReference>
<dbReference type="GO" id="GO:0003677">
    <property type="term" value="F:DNA binding"/>
    <property type="evidence" value="ECO:0007669"/>
    <property type="project" value="UniProtKB-KW"/>
</dbReference>
<evidence type="ECO:0000256" key="1">
    <source>
        <dbReference type="ARBA" id="ARBA00004123"/>
    </source>
</evidence>
<dbReference type="PROSITE" id="PS00036">
    <property type="entry name" value="BZIP_BASIC"/>
    <property type="match status" value="1"/>
</dbReference>
<evidence type="ECO:0000256" key="3">
    <source>
        <dbReference type="ARBA" id="ARBA00023242"/>
    </source>
</evidence>
<dbReference type="EMBL" id="CAXHTB010000013">
    <property type="protein sequence ID" value="CAL0317895.1"/>
    <property type="molecule type" value="Genomic_DNA"/>
</dbReference>
<protein>
    <recommendedName>
        <fullName evidence="5">BZIP domain-containing protein</fullName>
    </recommendedName>
</protein>
<name>A0AAV1X832_LUPLU</name>
<evidence type="ECO:0000256" key="2">
    <source>
        <dbReference type="ARBA" id="ARBA00023125"/>
    </source>
</evidence>
<dbReference type="Proteomes" id="UP001497480">
    <property type="component" value="Unassembled WGS sequence"/>
</dbReference>
<evidence type="ECO:0000259" key="5">
    <source>
        <dbReference type="PROSITE" id="PS00036"/>
    </source>
</evidence>
<keyword evidence="3" id="KW-0539">Nucleus</keyword>
<keyword evidence="7" id="KW-1185">Reference proteome</keyword>
<proteinExistence type="predicted"/>
<keyword evidence="2" id="KW-0238">DNA-binding</keyword>
<feature type="region of interest" description="Disordered" evidence="4">
    <location>
        <begin position="237"/>
        <end position="256"/>
    </location>
</feature>
<dbReference type="GO" id="GO:0005634">
    <property type="term" value="C:nucleus"/>
    <property type="evidence" value="ECO:0007669"/>
    <property type="project" value="UniProtKB-SubCell"/>
</dbReference>
<comment type="caution">
    <text evidence="6">The sequence shown here is derived from an EMBL/GenBank/DDBJ whole genome shotgun (WGS) entry which is preliminary data.</text>
</comment>
<reference evidence="6 7" key="1">
    <citation type="submission" date="2024-03" db="EMBL/GenBank/DDBJ databases">
        <authorList>
            <person name="Martinez-Hernandez J."/>
        </authorList>
    </citation>
    <scope>NUCLEOTIDE SEQUENCE [LARGE SCALE GENOMIC DNA]</scope>
</reference>
<gene>
    <name evidence="6" type="ORF">LLUT_LOCUS18955</name>
</gene>
<accession>A0AAV1X832</accession>
<sequence length="280" mass="32169">MDMGSPNRDQRPEFPAMVRDGPLYNFNFDDEVQSSHLGHTGKPLHHNMHVDELLRNVISSTENEQLVPNTSSSFPLGCLNGTNFGNKRMDYEIWSGMVQEHQFETSMENNHLHQSSLGDYYFPPVAIAHDSQPFMAIDPMVMVPQQQQDWLPLPLPMQMPVPTINVHQQEHMQHQFNVASELVYENPAFEIVYSENPMVAAMQPSTSSETKGDGGVFGRKRMNPDEMKEKMIERRQRRMAKNRESAAKSRAKKQAIEAETCLILRPRYQLRRTSSMPQLN</sequence>
<evidence type="ECO:0000313" key="6">
    <source>
        <dbReference type="EMBL" id="CAL0317895.1"/>
    </source>
</evidence>
<organism evidence="6 7">
    <name type="scientific">Lupinus luteus</name>
    <name type="common">European yellow lupine</name>
    <dbReference type="NCBI Taxonomy" id="3873"/>
    <lineage>
        <taxon>Eukaryota</taxon>
        <taxon>Viridiplantae</taxon>
        <taxon>Streptophyta</taxon>
        <taxon>Embryophyta</taxon>
        <taxon>Tracheophyta</taxon>
        <taxon>Spermatophyta</taxon>
        <taxon>Magnoliopsida</taxon>
        <taxon>eudicotyledons</taxon>
        <taxon>Gunneridae</taxon>
        <taxon>Pentapetalae</taxon>
        <taxon>rosids</taxon>
        <taxon>fabids</taxon>
        <taxon>Fabales</taxon>
        <taxon>Fabaceae</taxon>
        <taxon>Papilionoideae</taxon>
        <taxon>50 kb inversion clade</taxon>
        <taxon>genistoids sensu lato</taxon>
        <taxon>core genistoids</taxon>
        <taxon>Genisteae</taxon>
        <taxon>Lupinus</taxon>
    </lineage>
</organism>
<dbReference type="PANTHER" id="PTHR22952">
    <property type="entry name" value="CAMP-RESPONSE ELEMENT BINDING PROTEIN-RELATED"/>
    <property type="match status" value="1"/>
</dbReference>
<dbReference type="GO" id="GO:0045893">
    <property type="term" value="P:positive regulation of DNA-templated transcription"/>
    <property type="evidence" value="ECO:0007669"/>
    <property type="project" value="InterPro"/>
</dbReference>
<evidence type="ECO:0000313" key="7">
    <source>
        <dbReference type="Proteomes" id="UP001497480"/>
    </source>
</evidence>
<comment type="subcellular location">
    <subcellularLocation>
        <location evidence="1">Nucleus</location>
    </subcellularLocation>
</comment>
<dbReference type="InterPro" id="IPR043452">
    <property type="entry name" value="BZIP46-like"/>
</dbReference>
<feature type="domain" description="BZIP" evidence="5">
    <location>
        <begin position="237"/>
        <end position="252"/>
    </location>
</feature>
<dbReference type="InterPro" id="IPR004827">
    <property type="entry name" value="bZIP"/>
</dbReference>
<dbReference type="PANTHER" id="PTHR22952:SF404">
    <property type="entry name" value="BZIP DOMAIN-CONTAINING PROTEIN"/>
    <property type="match status" value="1"/>
</dbReference>
<evidence type="ECO:0000256" key="4">
    <source>
        <dbReference type="SAM" id="MobiDB-lite"/>
    </source>
</evidence>
<dbReference type="AlphaFoldDB" id="A0AAV1X832"/>